<dbReference type="OrthoDB" id="8883818at2759"/>
<dbReference type="SUPFAM" id="SSF50969">
    <property type="entry name" value="YVTN repeat-like/Quinoprotein amine dehydrogenase"/>
    <property type="match status" value="1"/>
</dbReference>
<evidence type="ECO:0000256" key="1">
    <source>
        <dbReference type="SAM" id="MobiDB-lite"/>
    </source>
</evidence>
<dbReference type="InterPro" id="IPR001680">
    <property type="entry name" value="WD40_rpt"/>
</dbReference>
<gene>
    <name evidence="2" type="primary">UTP4</name>
    <name evidence="2" type="ORF">EHS24_009536</name>
</gene>
<protein>
    <submittedName>
        <fullName evidence="2">U3 small nucleolar RNA-associated protein</fullName>
    </submittedName>
</protein>
<name>A0A427XM28_9TREE</name>
<dbReference type="InterPro" id="IPR011044">
    <property type="entry name" value="Quino_amine_DH_bsu"/>
</dbReference>
<dbReference type="EMBL" id="RSCE01000009">
    <property type="protein sequence ID" value="RSH79873.1"/>
    <property type="molecule type" value="Genomic_DNA"/>
</dbReference>
<dbReference type="RefSeq" id="XP_028474982.1">
    <property type="nucleotide sequence ID" value="XM_028624814.1"/>
</dbReference>
<dbReference type="PANTHER" id="PTHR44163">
    <property type="entry name" value="U3 SMALL NUCLEOLAR RNA-ASSOCIATED PROTEIN 4 HOMOLOG"/>
    <property type="match status" value="1"/>
</dbReference>
<comment type="caution">
    <text evidence="2">The sequence shown here is derived from an EMBL/GenBank/DDBJ whole genome shotgun (WGS) entry which is preliminary data.</text>
</comment>
<dbReference type="AlphaFoldDB" id="A0A427XM28"/>
<dbReference type="GO" id="GO:0032040">
    <property type="term" value="C:small-subunit processome"/>
    <property type="evidence" value="ECO:0007669"/>
    <property type="project" value="TreeGrafter"/>
</dbReference>
<dbReference type="PANTHER" id="PTHR44163:SF1">
    <property type="entry name" value="U3 SMALL NUCLEOLAR RNA-ASSOCIATED PROTEIN 4 HOMOLOG"/>
    <property type="match status" value="1"/>
</dbReference>
<accession>A0A427XM28</accession>
<evidence type="ECO:0000313" key="3">
    <source>
        <dbReference type="Proteomes" id="UP000279236"/>
    </source>
</evidence>
<dbReference type="InterPro" id="IPR036322">
    <property type="entry name" value="WD40_repeat_dom_sf"/>
</dbReference>
<evidence type="ECO:0000313" key="2">
    <source>
        <dbReference type="EMBL" id="RSH79873.1"/>
    </source>
</evidence>
<dbReference type="Proteomes" id="UP000279236">
    <property type="component" value="Unassembled WGS sequence"/>
</dbReference>
<feature type="compositionally biased region" description="Acidic residues" evidence="1">
    <location>
        <begin position="630"/>
        <end position="653"/>
    </location>
</feature>
<proteinExistence type="predicted"/>
<feature type="region of interest" description="Disordered" evidence="1">
    <location>
        <begin position="611"/>
        <end position="663"/>
    </location>
</feature>
<dbReference type="InterPro" id="IPR046351">
    <property type="entry name" value="UTP4"/>
</dbReference>
<dbReference type="Gene3D" id="2.130.10.10">
    <property type="entry name" value="YVTN repeat-like/Quinoprotein amine dehydrogenase"/>
    <property type="match status" value="2"/>
</dbReference>
<keyword evidence="3" id="KW-1185">Reference proteome</keyword>
<dbReference type="GO" id="GO:0030686">
    <property type="term" value="C:90S preribosome"/>
    <property type="evidence" value="ECO:0007669"/>
    <property type="project" value="InterPro"/>
</dbReference>
<dbReference type="GO" id="GO:0034455">
    <property type="term" value="C:t-UTP complex"/>
    <property type="evidence" value="ECO:0007669"/>
    <property type="project" value="TreeGrafter"/>
</dbReference>
<dbReference type="GeneID" id="39594079"/>
<dbReference type="STRING" id="105984.A0A427XM28"/>
<dbReference type="GO" id="GO:0000462">
    <property type="term" value="P:maturation of SSU-rRNA from tricistronic rRNA transcript (SSU-rRNA, 5.8S rRNA, LSU-rRNA)"/>
    <property type="evidence" value="ECO:0007669"/>
    <property type="project" value="InterPro"/>
</dbReference>
<reference evidence="2 3" key="1">
    <citation type="submission" date="2018-11" db="EMBL/GenBank/DDBJ databases">
        <title>Genome sequence of Apiotrichum porosum DSM 27194.</title>
        <authorList>
            <person name="Aliyu H."/>
            <person name="Gorte O."/>
            <person name="Ochsenreither K."/>
        </authorList>
    </citation>
    <scope>NUCLEOTIDE SEQUENCE [LARGE SCALE GENOMIC DNA]</scope>
    <source>
        <strain evidence="2 3">DSM 27194</strain>
    </source>
</reference>
<dbReference type="SUPFAM" id="SSF50978">
    <property type="entry name" value="WD40 repeat-like"/>
    <property type="match status" value="2"/>
</dbReference>
<organism evidence="2 3">
    <name type="scientific">Apiotrichum porosum</name>
    <dbReference type="NCBI Taxonomy" id="105984"/>
    <lineage>
        <taxon>Eukaryota</taxon>
        <taxon>Fungi</taxon>
        <taxon>Dikarya</taxon>
        <taxon>Basidiomycota</taxon>
        <taxon>Agaricomycotina</taxon>
        <taxon>Tremellomycetes</taxon>
        <taxon>Trichosporonales</taxon>
        <taxon>Trichosporonaceae</taxon>
        <taxon>Apiotrichum</taxon>
    </lineage>
</organism>
<dbReference type="GO" id="GO:0003723">
    <property type="term" value="F:RNA binding"/>
    <property type="evidence" value="ECO:0007669"/>
    <property type="project" value="TreeGrafter"/>
</dbReference>
<sequence length="915" mass="97892">MPAPTHAPTLPLHRIRFFDHTPSPITALAFAPLPLPLARDPSTAATVAKGKAREGTELGALVVARDNGEVEVWEYVSAEQGGMGNWVLEKTLPPTLTHPTISVMSLVIRDVENFHTKPYNVPRVSDLRLFTAGSDSTELTERCLETGRVLQTYPIPSPPLWSMSVSPTQELLCLTTNSPHLHFVSITPPFGPNVAPLEGAPAHLLRSDALPSRTRTVSVAWGVPKLVQEETGEWAWRDTYLVTGNSDSSFRRWELPAPSTAGTPLGRVTLKGRAVVEKVAKGKKGGHKGTIVWGVGVLPDGTIVTSDSLGSVTFWDPSTMAQRQSFRSHKADGMCMAIGPGGRTVFTSGPDQRVCQFTALPQANGPAQWALTATKRIHTHDVRALAVFPTYVPVPASHPLSPAPLNPGLAPILASGGWDMTPALTPAAAPELLAEKLRNPLGKDKQNSRVVFEEAYSRKLPMCGGGRGQGRLAVSRGGRLVVGRKDRSVGIWRVLDDDQGWEKVLEMDLKLRTNLISSAVSPDGQWLAVSDLYETKLFHLATMPSGALRPVRVRDFVTDLASSPALEHLALAQRGCGASSLLFTPDSGRLVLALAATANVVVAELPNEDRGGVAVGGRRRRRRGGKAAEVDEDVSMGEDSDNSDSDSDSDDETPSGPAPWVTGMAASEDGQWLSTSDLGGKVTIFNLDTLQLHALLPTLPTAPVALAFTPTHPLLLLVHPNNSIQFYHLDARRLVTPTQQVSVLNSRLRGLHAAVEGAAFEPTRSAPKASKLVLFAHDWLATARLDLDLVARAAGARRGSTGSVASADAAAPAMSSKSLRRKRAREAREQLEVFAASSPASSDGPASPTASLARAVLTPSSANDPEFVKIATDRFRAVVAVDWLAEGELMLAERPYADFVGELPPAFWTGTYGRS</sequence>
<dbReference type="SMART" id="SM00320">
    <property type="entry name" value="WD40"/>
    <property type="match status" value="4"/>
</dbReference>
<dbReference type="InterPro" id="IPR015943">
    <property type="entry name" value="WD40/YVTN_repeat-like_dom_sf"/>
</dbReference>